<evidence type="ECO:0000313" key="3">
    <source>
        <dbReference type="Proteomes" id="UP000251213"/>
    </source>
</evidence>
<keyword evidence="2" id="KW-0808">Transferase</keyword>
<reference evidence="2 3" key="1">
    <citation type="submission" date="2018-06" db="EMBL/GenBank/DDBJ databases">
        <title>Thermoflavimicrobium daqus sp. nov., a thermophilic microbe isolated from Moutai-flavour Daqu.</title>
        <authorList>
            <person name="Wang X."/>
            <person name="Zhou H."/>
        </authorList>
    </citation>
    <scope>NUCLEOTIDE SEQUENCE [LARGE SCALE GENOMIC DNA]</scope>
    <source>
        <strain evidence="2 3">FBKL4.011</strain>
    </source>
</reference>
<dbReference type="CDD" id="cd02440">
    <property type="entry name" value="AdoMet_MTases"/>
    <property type="match status" value="1"/>
</dbReference>
<accession>A0A364K9N0</accession>
<protein>
    <submittedName>
        <fullName evidence="2">Class I SAM-dependent methyltransferase</fullName>
    </submittedName>
</protein>
<dbReference type="Gene3D" id="2.20.25.110">
    <property type="entry name" value="S-adenosyl-L-methionine-dependent methyltransferases"/>
    <property type="match status" value="1"/>
</dbReference>
<dbReference type="SUPFAM" id="SSF53335">
    <property type="entry name" value="S-adenosyl-L-methionine-dependent methyltransferases"/>
    <property type="match status" value="1"/>
</dbReference>
<dbReference type="RefSeq" id="WP_113657606.1">
    <property type="nucleotide sequence ID" value="NZ_KZ845663.1"/>
</dbReference>
<dbReference type="OrthoDB" id="9811589at2"/>
<dbReference type="Proteomes" id="UP000251213">
    <property type="component" value="Unassembled WGS sequence"/>
</dbReference>
<dbReference type="Pfam" id="PF13649">
    <property type="entry name" value="Methyltransf_25"/>
    <property type="match status" value="1"/>
</dbReference>
<evidence type="ECO:0000259" key="1">
    <source>
        <dbReference type="Pfam" id="PF13649"/>
    </source>
</evidence>
<dbReference type="InterPro" id="IPR029063">
    <property type="entry name" value="SAM-dependent_MTases_sf"/>
</dbReference>
<dbReference type="GO" id="GO:0032259">
    <property type="term" value="P:methylation"/>
    <property type="evidence" value="ECO:0007669"/>
    <property type="project" value="UniProtKB-KW"/>
</dbReference>
<feature type="domain" description="Methyltransferase" evidence="1">
    <location>
        <begin position="45"/>
        <end position="141"/>
    </location>
</feature>
<sequence length="246" mass="29002">MSLEWYKESFGKDYLLVYPHRNRAMANDEVERLIDWLQLTEKDQILDLCCGTGRHSISLAKRNFNVLGLDLSWELLNIATKMSQSEMLPIHFIHGDMRQLPFVDQSYDVVLNLFTSFGYFHEDQQNFQVLLEIARVLKSEGRFFIDFLNKEAIVSHLIPESERQEKGMIIKENRRIEGDYVCKNIRIVDGNEERRYEERVKMYTYHQLLSMIEEAGMTVNATYGSYQGEPYTKESERMIIIGTVYK</sequence>
<gene>
    <name evidence="2" type="ORF">DL897_02885</name>
</gene>
<comment type="caution">
    <text evidence="2">The sequence shown here is derived from an EMBL/GenBank/DDBJ whole genome shotgun (WGS) entry which is preliminary data.</text>
</comment>
<name>A0A364K9N0_9BACL</name>
<dbReference type="AlphaFoldDB" id="A0A364K9N0"/>
<organism evidence="2 3">
    <name type="scientific">Thermoflavimicrobium daqui</name>
    <dbReference type="NCBI Taxonomy" id="2137476"/>
    <lineage>
        <taxon>Bacteria</taxon>
        <taxon>Bacillati</taxon>
        <taxon>Bacillota</taxon>
        <taxon>Bacilli</taxon>
        <taxon>Bacillales</taxon>
        <taxon>Thermoactinomycetaceae</taxon>
        <taxon>Thermoflavimicrobium</taxon>
    </lineage>
</organism>
<dbReference type="Gene3D" id="3.40.50.150">
    <property type="entry name" value="Vaccinia Virus protein VP39"/>
    <property type="match status" value="1"/>
</dbReference>
<dbReference type="GO" id="GO:0008168">
    <property type="term" value="F:methyltransferase activity"/>
    <property type="evidence" value="ECO:0007669"/>
    <property type="project" value="UniProtKB-KW"/>
</dbReference>
<proteinExistence type="predicted"/>
<dbReference type="InterPro" id="IPR041698">
    <property type="entry name" value="Methyltransf_25"/>
</dbReference>
<keyword evidence="2" id="KW-0489">Methyltransferase</keyword>
<dbReference type="PANTHER" id="PTHR43591">
    <property type="entry name" value="METHYLTRANSFERASE"/>
    <property type="match status" value="1"/>
</dbReference>
<evidence type="ECO:0000313" key="2">
    <source>
        <dbReference type="EMBL" id="RAL27001.1"/>
    </source>
</evidence>
<reference evidence="2 3" key="2">
    <citation type="submission" date="2018-06" db="EMBL/GenBank/DDBJ databases">
        <authorList>
            <person name="Zhirakovskaya E."/>
        </authorList>
    </citation>
    <scope>NUCLEOTIDE SEQUENCE [LARGE SCALE GENOMIC DNA]</scope>
    <source>
        <strain evidence="2 3">FBKL4.011</strain>
    </source>
</reference>
<dbReference type="EMBL" id="QJKK01000001">
    <property type="protein sequence ID" value="RAL27001.1"/>
    <property type="molecule type" value="Genomic_DNA"/>
</dbReference>
<keyword evidence="3" id="KW-1185">Reference proteome</keyword>